<feature type="region of interest" description="Disordered" evidence="5">
    <location>
        <begin position="1"/>
        <end position="32"/>
    </location>
</feature>
<evidence type="ECO:0000256" key="5">
    <source>
        <dbReference type="SAM" id="MobiDB-lite"/>
    </source>
</evidence>
<name>A0AAN5CD65_9BILA</name>
<dbReference type="AlphaFoldDB" id="A0AAN5CD65"/>
<organism evidence="6 7">
    <name type="scientific">Pristionchus mayeri</name>
    <dbReference type="NCBI Taxonomy" id="1317129"/>
    <lineage>
        <taxon>Eukaryota</taxon>
        <taxon>Metazoa</taxon>
        <taxon>Ecdysozoa</taxon>
        <taxon>Nematoda</taxon>
        <taxon>Chromadorea</taxon>
        <taxon>Rhabditida</taxon>
        <taxon>Rhabditina</taxon>
        <taxon>Diplogasteromorpha</taxon>
        <taxon>Diplogasteroidea</taxon>
        <taxon>Neodiplogasteridae</taxon>
        <taxon>Pristionchus</taxon>
    </lineage>
</organism>
<feature type="transmembrane region" description="Helical" evidence="4">
    <location>
        <begin position="70"/>
        <end position="89"/>
    </location>
</feature>
<keyword evidence="4" id="KW-0406">Ion transport</keyword>
<dbReference type="InterPro" id="IPR007274">
    <property type="entry name" value="Cop_transporter"/>
</dbReference>
<dbReference type="PANTHER" id="PTHR12483:SF30">
    <property type="entry name" value="COPPER TRANSPORT PROTEIN"/>
    <property type="match status" value="1"/>
</dbReference>
<accession>A0AAN5CD65</accession>
<keyword evidence="7" id="KW-1185">Reference proteome</keyword>
<comment type="subcellular location">
    <subcellularLocation>
        <location evidence="4">Membrane</location>
        <topology evidence="4">Multi-pass membrane protein</topology>
    </subcellularLocation>
</comment>
<gene>
    <name evidence="6" type="ORF">PMAYCL1PPCAC_09332</name>
</gene>
<feature type="compositionally biased region" description="Basic residues" evidence="5">
    <location>
        <begin position="1"/>
        <end position="10"/>
    </location>
</feature>
<keyword evidence="4" id="KW-0813">Transport</keyword>
<keyword evidence="4" id="KW-0187">Copper transport</keyword>
<evidence type="ECO:0000256" key="4">
    <source>
        <dbReference type="RuleBase" id="RU367022"/>
    </source>
</evidence>
<evidence type="ECO:0000313" key="6">
    <source>
        <dbReference type="EMBL" id="GMR39137.1"/>
    </source>
</evidence>
<dbReference type="Pfam" id="PF04145">
    <property type="entry name" value="Ctr"/>
    <property type="match status" value="2"/>
</dbReference>
<keyword evidence="3 4" id="KW-0472">Membrane</keyword>
<feature type="compositionally biased region" description="Polar residues" evidence="5">
    <location>
        <begin position="20"/>
        <end position="31"/>
    </location>
</feature>
<keyword evidence="4" id="KW-0186">Copper</keyword>
<evidence type="ECO:0000256" key="1">
    <source>
        <dbReference type="ARBA" id="ARBA00022692"/>
    </source>
</evidence>
<evidence type="ECO:0000256" key="3">
    <source>
        <dbReference type="ARBA" id="ARBA00023136"/>
    </source>
</evidence>
<dbReference type="EMBL" id="BTRK01000002">
    <property type="protein sequence ID" value="GMR39137.1"/>
    <property type="molecule type" value="Genomic_DNA"/>
</dbReference>
<keyword evidence="2 4" id="KW-1133">Transmembrane helix</keyword>
<proteinExistence type="inferred from homology"/>
<evidence type="ECO:0000313" key="7">
    <source>
        <dbReference type="Proteomes" id="UP001328107"/>
    </source>
</evidence>
<comment type="similarity">
    <text evidence="4">Belongs to the copper transporter (Ctr) (TC 1.A.56) family. SLC31A subfamily.</text>
</comment>
<feature type="transmembrane region" description="Helical" evidence="4">
    <location>
        <begin position="133"/>
        <end position="160"/>
    </location>
</feature>
<dbReference type="GO" id="GO:0005375">
    <property type="term" value="F:copper ion transmembrane transporter activity"/>
    <property type="evidence" value="ECO:0007669"/>
    <property type="project" value="UniProtKB-UniRule"/>
</dbReference>
<dbReference type="GO" id="GO:0016020">
    <property type="term" value="C:membrane"/>
    <property type="evidence" value="ECO:0007669"/>
    <property type="project" value="UniProtKB-SubCell"/>
</dbReference>
<comment type="caution">
    <text evidence="6">The sequence shown here is derived from an EMBL/GenBank/DDBJ whole genome shotgun (WGS) entry which is preliminary data.</text>
</comment>
<keyword evidence="1 4" id="KW-0812">Transmembrane</keyword>
<dbReference type="PANTHER" id="PTHR12483">
    <property type="entry name" value="SOLUTE CARRIER FAMILY 31 COPPER TRANSPORTERS"/>
    <property type="match status" value="1"/>
</dbReference>
<sequence>MDHAHHHHDHAGHDHAAMDSTTASIPTTTGPMQMDMSGMGHDHSAHSMSHSMSFHGGLKEVVLFQFWQTMSPLSMILSCIVVVLLCFVMEATRWSRMKREAVNKMRNASGSPVTPHRLIDACLHAVQLTISYLLMLVFMTFNVWLCAATVVGEVIARLLFTCFLPIEGEQAGADTSCCN</sequence>
<dbReference type="Proteomes" id="UP001328107">
    <property type="component" value="Unassembled WGS sequence"/>
</dbReference>
<protein>
    <recommendedName>
        <fullName evidence="4">Copper transport protein</fullName>
    </recommendedName>
</protein>
<reference evidence="7" key="1">
    <citation type="submission" date="2022-10" db="EMBL/GenBank/DDBJ databases">
        <title>Genome assembly of Pristionchus species.</title>
        <authorList>
            <person name="Yoshida K."/>
            <person name="Sommer R.J."/>
        </authorList>
    </citation>
    <scope>NUCLEOTIDE SEQUENCE [LARGE SCALE GENOMIC DNA]</scope>
    <source>
        <strain evidence="7">RS5460</strain>
    </source>
</reference>
<evidence type="ECO:0000256" key="2">
    <source>
        <dbReference type="ARBA" id="ARBA00022989"/>
    </source>
</evidence>